<dbReference type="InterPro" id="IPR010980">
    <property type="entry name" value="Cyt_c/b562"/>
</dbReference>
<dbReference type="PROSITE" id="PS51009">
    <property type="entry name" value="CYTCII"/>
    <property type="match status" value="1"/>
</dbReference>
<keyword evidence="1" id="KW-0812">Transmembrane</keyword>
<protein>
    <submittedName>
        <fullName evidence="2">Cytochrome c</fullName>
    </submittedName>
</protein>
<evidence type="ECO:0000313" key="3">
    <source>
        <dbReference type="Proteomes" id="UP000274786"/>
    </source>
</evidence>
<dbReference type="GO" id="GO:0005506">
    <property type="term" value="F:iron ion binding"/>
    <property type="evidence" value="ECO:0007669"/>
    <property type="project" value="InterPro"/>
</dbReference>
<dbReference type="GO" id="GO:0009055">
    <property type="term" value="F:electron transfer activity"/>
    <property type="evidence" value="ECO:0007669"/>
    <property type="project" value="InterPro"/>
</dbReference>
<gene>
    <name evidence="2" type="ORF">BCL79_0932</name>
</gene>
<dbReference type="GO" id="GO:0022900">
    <property type="term" value="P:electron transport chain"/>
    <property type="evidence" value="ECO:0007669"/>
    <property type="project" value="InterPro"/>
</dbReference>
<organism evidence="2 3">
    <name type="scientific">Stenotrophomonas rhizophila</name>
    <dbReference type="NCBI Taxonomy" id="216778"/>
    <lineage>
        <taxon>Bacteria</taxon>
        <taxon>Pseudomonadati</taxon>
        <taxon>Pseudomonadota</taxon>
        <taxon>Gammaproteobacteria</taxon>
        <taxon>Lysobacterales</taxon>
        <taxon>Lysobacteraceae</taxon>
        <taxon>Stenotrophomonas</taxon>
    </lineage>
</organism>
<reference evidence="2 3" key="1">
    <citation type="submission" date="2018-10" db="EMBL/GenBank/DDBJ databases">
        <title>Comparative analysis of microorganisms from saline springs in Andes Mountain Range, Colombia.</title>
        <authorList>
            <person name="Rubin E."/>
        </authorList>
    </citation>
    <scope>NUCLEOTIDE SEQUENCE [LARGE SCALE GENOMIC DNA]</scope>
    <source>
        <strain evidence="2 3">USBA GBX 843</strain>
    </source>
</reference>
<keyword evidence="1" id="KW-1133">Transmembrane helix</keyword>
<dbReference type="AlphaFoldDB" id="A0A498CH53"/>
<accession>A0A498CH53</accession>
<name>A0A498CH53_9GAMM</name>
<dbReference type="InterPro" id="IPR002321">
    <property type="entry name" value="Cyt_c_II"/>
</dbReference>
<dbReference type="Gene3D" id="1.20.120.10">
    <property type="entry name" value="Cytochrome c/b562"/>
    <property type="match status" value="1"/>
</dbReference>
<feature type="transmembrane region" description="Helical" evidence="1">
    <location>
        <begin position="32"/>
        <end position="53"/>
    </location>
</feature>
<evidence type="ECO:0000313" key="2">
    <source>
        <dbReference type="EMBL" id="RLK56541.1"/>
    </source>
</evidence>
<dbReference type="GO" id="GO:0020037">
    <property type="term" value="F:heme binding"/>
    <property type="evidence" value="ECO:0007669"/>
    <property type="project" value="InterPro"/>
</dbReference>
<evidence type="ECO:0000256" key="1">
    <source>
        <dbReference type="SAM" id="Phobius"/>
    </source>
</evidence>
<keyword evidence="1" id="KW-0472">Membrane</keyword>
<dbReference type="EMBL" id="RCDC01000004">
    <property type="protein sequence ID" value="RLK56541.1"/>
    <property type="molecule type" value="Genomic_DNA"/>
</dbReference>
<dbReference type="SUPFAM" id="SSF47175">
    <property type="entry name" value="Cytochromes"/>
    <property type="match status" value="1"/>
</dbReference>
<dbReference type="Proteomes" id="UP000274786">
    <property type="component" value="Unassembled WGS sequence"/>
</dbReference>
<comment type="caution">
    <text evidence="2">The sequence shown here is derived from an EMBL/GenBank/DDBJ whole genome shotgun (WGS) entry which is preliminary data.</text>
</comment>
<sequence>MDRTRRTIAAATLTEALTMNDPMSPPRRPSAAYRYLFVGLLGLVIGLIATVMVSRAIQARQDPFPDSLMHVMNRQVQLLQAAQAQNRCSLADTVPRLQTLRSLSNDLDLAFPGLKDSQGFQQHASALRATLNEALAAPPTDCPGMATLVEKIQTDCKACHQDFR</sequence>
<proteinExistence type="predicted"/>